<dbReference type="Pfam" id="PF03018">
    <property type="entry name" value="Dirigent"/>
    <property type="match status" value="1"/>
</dbReference>
<dbReference type="PANTHER" id="PTHR21495">
    <property type="entry name" value="NUCLEOPORIN-RELATED"/>
    <property type="match status" value="1"/>
</dbReference>
<evidence type="ECO:0000313" key="6">
    <source>
        <dbReference type="Proteomes" id="UP000298416"/>
    </source>
</evidence>
<evidence type="ECO:0000256" key="1">
    <source>
        <dbReference type="ARBA" id="ARBA00010746"/>
    </source>
</evidence>
<sequence>MVSLNIYAVLIVLYLFGATQINSRKIGDEVDELELDYICLKNEKLAKIQFYAQDIVGGPNATVHEVARAAVSTDALLSFGKVFVVDDVVTAGPSADTEALGKAQGIITSADMANAAMAMSYNVVFTSGEYNGSSLSVAGRNEVAEERRRVAVVGGTGVFRFARGYAVFSTYSSAVREDSSLYTVIEYTIYSTFCP</sequence>
<dbReference type="GO" id="GO:0009699">
    <property type="term" value="P:phenylpropanoid biosynthetic process"/>
    <property type="evidence" value="ECO:0007669"/>
    <property type="project" value="UniProtKB-ARBA"/>
</dbReference>
<gene>
    <name evidence="5" type="ORF">SASPL_126217</name>
</gene>
<dbReference type="InterPro" id="IPR044859">
    <property type="entry name" value="Allene_oxi_cyc_Dirigent"/>
</dbReference>
<organism evidence="5">
    <name type="scientific">Salvia splendens</name>
    <name type="common">Scarlet sage</name>
    <dbReference type="NCBI Taxonomy" id="180675"/>
    <lineage>
        <taxon>Eukaryota</taxon>
        <taxon>Viridiplantae</taxon>
        <taxon>Streptophyta</taxon>
        <taxon>Embryophyta</taxon>
        <taxon>Tracheophyta</taxon>
        <taxon>Spermatophyta</taxon>
        <taxon>Magnoliopsida</taxon>
        <taxon>eudicotyledons</taxon>
        <taxon>Gunneridae</taxon>
        <taxon>Pentapetalae</taxon>
        <taxon>asterids</taxon>
        <taxon>lamiids</taxon>
        <taxon>Lamiales</taxon>
        <taxon>Lamiaceae</taxon>
        <taxon>Nepetoideae</taxon>
        <taxon>Mentheae</taxon>
        <taxon>Salviinae</taxon>
        <taxon>Salvia</taxon>
        <taxon>Salvia subgen. Calosphace</taxon>
        <taxon>core Calosphace</taxon>
    </lineage>
</organism>
<dbReference type="OrthoDB" id="869757at2759"/>
<dbReference type="GO" id="GO:0048046">
    <property type="term" value="C:apoplast"/>
    <property type="evidence" value="ECO:0007669"/>
    <property type="project" value="UniProtKB-SubCell"/>
</dbReference>
<reference evidence="5" key="1">
    <citation type="submission" date="2018-01" db="EMBL/GenBank/DDBJ databases">
        <authorList>
            <person name="Mao J.F."/>
        </authorList>
    </citation>
    <scope>NUCLEOTIDE SEQUENCE</scope>
    <source>
        <strain evidence="5">Huo1</strain>
        <tissue evidence="5">Leaf</tissue>
    </source>
</reference>
<comment type="function">
    <text evidence="4">Dirigent proteins impart stereoselectivity on the phenoxy radical-coupling reaction, yielding optically active lignans from two molecules of coniferyl alcohol in the biosynthesis of lignans, flavonolignans, and alkaloids and thus plays a central role in plant secondary metabolism.</text>
</comment>
<comment type="similarity">
    <text evidence="1 4">Belongs to the plant dirigent protein family.</text>
</comment>
<reference evidence="5" key="2">
    <citation type="submission" date="2020-08" db="EMBL/GenBank/DDBJ databases">
        <title>Plant Genome Project.</title>
        <authorList>
            <person name="Zhang R.-G."/>
        </authorList>
    </citation>
    <scope>NUCLEOTIDE SEQUENCE</scope>
    <source>
        <strain evidence="5">Huo1</strain>
        <tissue evidence="5">Leaf</tissue>
    </source>
</reference>
<evidence type="ECO:0000256" key="2">
    <source>
        <dbReference type="ARBA" id="ARBA00011738"/>
    </source>
</evidence>
<keyword evidence="4" id="KW-0732">Signal</keyword>
<evidence type="ECO:0000256" key="3">
    <source>
        <dbReference type="ARBA" id="ARBA00022525"/>
    </source>
</evidence>
<comment type="subcellular location">
    <subcellularLocation>
        <location evidence="4">Secreted</location>
        <location evidence="4">Extracellular space</location>
        <location evidence="4">Apoplast</location>
    </subcellularLocation>
</comment>
<dbReference type="Proteomes" id="UP000298416">
    <property type="component" value="Unassembled WGS sequence"/>
</dbReference>
<feature type="signal peptide" evidence="4">
    <location>
        <begin position="1"/>
        <end position="23"/>
    </location>
</feature>
<keyword evidence="3 4" id="KW-0964">Secreted</keyword>
<feature type="chain" id="PRO_5036518669" description="Dirigent protein" evidence="4">
    <location>
        <begin position="24"/>
        <end position="195"/>
    </location>
</feature>
<dbReference type="InterPro" id="IPR004265">
    <property type="entry name" value="Dirigent"/>
</dbReference>
<keyword evidence="6" id="KW-1185">Reference proteome</keyword>
<dbReference type="EMBL" id="PNBA02000009">
    <property type="protein sequence ID" value="KAG6413504.1"/>
    <property type="molecule type" value="Genomic_DNA"/>
</dbReference>
<dbReference type="Gene3D" id="2.40.480.10">
    <property type="entry name" value="Allene oxide cyclase-like"/>
    <property type="match status" value="1"/>
</dbReference>
<dbReference type="AlphaFoldDB" id="A0A8X8ZRG0"/>
<comment type="subunit">
    <text evidence="2 4">Homodimer.</text>
</comment>
<accession>A0A8X8ZRG0</accession>
<keyword evidence="4" id="KW-0052">Apoplast</keyword>
<comment type="caution">
    <text evidence="5">The sequence shown here is derived from an EMBL/GenBank/DDBJ whole genome shotgun (WGS) entry which is preliminary data.</text>
</comment>
<evidence type="ECO:0000256" key="4">
    <source>
        <dbReference type="RuleBase" id="RU363099"/>
    </source>
</evidence>
<name>A0A8X8ZRG0_SALSN</name>
<protein>
    <recommendedName>
        <fullName evidence="4">Dirigent protein</fullName>
    </recommendedName>
</protein>
<proteinExistence type="inferred from homology"/>
<evidence type="ECO:0000313" key="5">
    <source>
        <dbReference type="EMBL" id="KAG6413504.1"/>
    </source>
</evidence>